<sequence>MEAVSNVFLVLHFIGLAALFGGFLAQMTSATKQITNGMLHGALLSLIAGIVLVGVSYPLNDQDSTAYPLYDNSKISVKLLIVAAILIIGYTSKRKSKNSGQGDTAAWATVGLLALTNIIIAVFW</sequence>
<gene>
    <name evidence="2" type="ORF">UFOPK1506_00204</name>
</gene>
<keyword evidence="1" id="KW-1133">Transmembrane helix</keyword>
<accession>A0A6J6C7V2</accession>
<proteinExistence type="predicted"/>
<keyword evidence="1" id="KW-0812">Transmembrane</keyword>
<name>A0A6J6C7V2_9ZZZZ</name>
<keyword evidence="1" id="KW-0472">Membrane</keyword>
<evidence type="ECO:0000256" key="1">
    <source>
        <dbReference type="SAM" id="Phobius"/>
    </source>
</evidence>
<feature type="transmembrane region" description="Helical" evidence="1">
    <location>
        <begin position="6"/>
        <end position="25"/>
    </location>
</feature>
<feature type="transmembrane region" description="Helical" evidence="1">
    <location>
        <begin position="104"/>
        <end position="123"/>
    </location>
</feature>
<evidence type="ECO:0000313" key="2">
    <source>
        <dbReference type="EMBL" id="CAB4547336.1"/>
    </source>
</evidence>
<protein>
    <submittedName>
        <fullName evidence="2">Unannotated protein</fullName>
    </submittedName>
</protein>
<organism evidence="2">
    <name type="scientific">freshwater metagenome</name>
    <dbReference type="NCBI Taxonomy" id="449393"/>
    <lineage>
        <taxon>unclassified sequences</taxon>
        <taxon>metagenomes</taxon>
        <taxon>ecological metagenomes</taxon>
    </lineage>
</organism>
<feature type="transmembrane region" description="Helical" evidence="1">
    <location>
        <begin position="37"/>
        <end position="55"/>
    </location>
</feature>
<reference evidence="2" key="1">
    <citation type="submission" date="2020-05" db="EMBL/GenBank/DDBJ databases">
        <authorList>
            <person name="Chiriac C."/>
            <person name="Salcher M."/>
            <person name="Ghai R."/>
            <person name="Kavagutti S V."/>
        </authorList>
    </citation>
    <scope>NUCLEOTIDE SEQUENCE</scope>
</reference>
<feature type="transmembrane region" description="Helical" evidence="1">
    <location>
        <begin position="75"/>
        <end position="92"/>
    </location>
</feature>
<dbReference type="AlphaFoldDB" id="A0A6J6C7V2"/>
<dbReference type="EMBL" id="CAEZSV010000021">
    <property type="protein sequence ID" value="CAB4547336.1"/>
    <property type="molecule type" value="Genomic_DNA"/>
</dbReference>